<keyword evidence="3" id="KW-1185">Reference proteome</keyword>
<dbReference type="Pfam" id="PF01266">
    <property type="entry name" value="DAO"/>
    <property type="match status" value="1"/>
</dbReference>
<feature type="domain" description="FAD dependent oxidoreductase" evidence="1">
    <location>
        <begin position="43"/>
        <end position="439"/>
    </location>
</feature>
<name>A0ABR4BZQ7_9HELO</name>
<accession>A0ABR4BZQ7</accession>
<dbReference type="SUPFAM" id="SSF51905">
    <property type="entry name" value="FAD/NAD(P)-binding domain"/>
    <property type="match status" value="1"/>
</dbReference>
<dbReference type="InterPro" id="IPR036188">
    <property type="entry name" value="FAD/NAD-bd_sf"/>
</dbReference>
<dbReference type="Proteomes" id="UP001595075">
    <property type="component" value="Unassembled WGS sequence"/>
</dbReference>
<dbReference type="PANTHER" id="PTHR13847:SF284">
    <property type="entry name" value="FAD DEPENDENT OXIDOREDUCTASE DOMAIN-CONTAINING PROTEIN"/>
    <property type="match status" value="1"/>
</dbReference>
<proteinExistence type="predicted"/>
<dbReference type="PANTHER" id="PTHR13847">
    <property type="entry name" value="SARCOSINE DEHYDROGENASE-RELATED"/>
    <property type="match status" value="1"/>
</dbReference>
<reference evidence="2 3" key="1">
    <citation type="journal article" date="2024" name="Commun. Biol.">
        <title>Comparative genomic analysis of thermophilic fungi reveals convergent evolutionary adaptations and gene losses.</title>
        <authorList>
            <person name="Steindorff A.S."/>
            <person name="Aguilar-Pontes M.V."/>
            <person name="Robinson A.J."/>
            <person name="Andreopoulos B."/>
            <person name="LaButti K."/>
            <person name="Kuo A."/>
            <person name="Mondo S."/>
            <person name="Riley R."/>
            <person name="Otillar R."/>
            <person name="Haridas S."/>
            <person name="Lipzen A."/>
            <person name="Grimwood J."/>
            <person name="Schmutz J."/>
            <person name="Clum A."/>
            <person name="Reid I.D."/>
            <person name="Moisan M.C."/>
            <person name="Butler G."/>
            <person name="Nguyen T.T.M."/>
            <person name="Dewar K."/>
            <person name="Conant G."/>
            <person name="Drula E."/>
            <person name="Henrissat B."/>
            <person name="Hansel C."/>
            <person name="Singer S."/>
            <person name="Hutchinson M.I."/>
            <person name="de Vries R.P."/>
            <person name="Natvig D.O."/>
            <person name="Powell A.J."/>
            <person name="Tsang A."/>
            <person name="Grigoriev I.V."/>
        </authorList>
    </citation>
    <scope>NUCLEOTIDE SEQUENCE [LARGE SCALE GENOMIC DNA]</scope>
    <source>
        <strain evidence="2 3">CBS 494.80</strain>
    </source>
</reference>
<protein>
    <recommendedName>
        <fullName evidence="1">FAD dependent oxidoreductase domain-containing protein</fullName>
    </recommendedName>
</protein>
<evidence type="ECO:0000259" key="1">
    <source>
        <dbReference type="Pfam" id="PF01266"/>
    </source>
</evidence>
<gene>
    <name evidence="2" type="ORF">VTL71DRAFT_6182</name>
</gene>
<dbReference type="EMBL" id="JAZHXI010000016">
    <property type="protein sequence ID" value="KAL2063110.1"/>
    <property type="molecule type" value="Genomic_DNA"/>
</dbReference>
<evidence type="ECO:0000313" key="3">
    <source>
        <dbReference type="Proteomes" id="UP001595075"/>
    </source>
</evidence>
<sequence length="480" mass="52257">MDARASLPVSLPVANPTTSYWQDPPDAQIADYLSSPTVPETADILIIGSGITGASIAWNLLNDGDGDSKGGGRERIVILEARQACSGATGRNGGHTKAASYRTFLSNSSTYTLAIAKQIARFEYATIKAVHTFAAAHNINCDSWTGDTVDIVYSQEQWEASLKGIAAIRSAFKGEHDEETVGRYEIWSKDEAREKWFVDEKEVVGAVSYEAGSLSAYKFVIGVLKLCLKLGLELYTNTPALSVKKSDDGMWEVETERGIIKAKRVVLATNGYTAFLHKAFQGCIVPLRGQVTAHRPGANMPAEGLPGSYSFIYENGYEYMIPRPPGSKYAGDIVIGGGLVKADEEGLYEFGITDDSKINSTISSYLTACTSRYFGEAWGEDDEKGRVRREWTGIMGYSSDGLPFVGKVPGEGMEGLYVCASFQGHGMVLCWESGRAVVEIMKGKEGLEWFPDVFLVTEERMKMKFDGKLNTKVGEVDGSV</sequence>
<evidence type="ECO:0000313" key="2">
    <source>
        <dbReference type="EMBL" id="KAL2063110.1"/>
    </source>
</evidence>
<organism evidence="2 3">
    <name type="scientific">Oculimacula yallundae</name>
    <dbReference type="NCBI Taxonomy" id="86028"/>
    <lineage>
        <taxon>Eukaryota</taxon>
        <taxon>Fungi</taxon>
        <taxon>Dikarya</taxon>
        <taxon>Ascomycota</taxon>
        <taxon>Pezizomycotina</taxon>
        <taxon>Leotiomycetes</taxon>
        <taxon>Helotiales</taxon>
        <taxon>Ploettnerulaceae</taxon>
        <taxon>Oculimacula</taxon>
    </lineage>
</organism>
<dbReference type="InterPro" id="IPR006076">
    <property type="entry name" value="FAD-dep_OxRdtase"/>
</dbReference>
<dbReference type="Gene3D" id="3.50.50.60">
    <property type="entry name" value="FAD/NAD(P)-binding domain"/>
    <property type="match status" value="1"/>
</dbReference>
<comment type="caution">
    <text evidence="2">The sequence shown here is derived from an EMBL/GenBank/DDBJ whole genome shotgun (WGS) entry which is preliminary data.</text>
</comment>
<dbReference type="Gene3D" id="3.30.9.10">
    <property type="entry name" value="D-Amino Acid Oxidase, subunit A, domain 2"/>
    <property type="match status" value="1"/>
</dbReference>